<dbReference type="GO" id="GO:0016620">
    <property type="term" value="F:oxidoreductase activity, acting on the aldehyde or oxo group of donors, NAD or NADP as acceptor"/>
    <property type="evidence" value="ECO:0007669"/>
    <property type="project" value="InterPro"/>
</dbReference>
<evidence type="ECO:0000256" key="1">
    <source>
        <dbReference type="ARBA" id="ARBA00009986"/>
    </source>
</evidence>
<organism evidence="7 8">
    <name type="scientific">Falsigemmobacter faecalis</name>
    <dbReference type="NCBI Taxonomy" id="2488730"/>
    <lineage>
        <taxon>Bacteria</taxon>
        <taxon>Pseudomonadati</taxon>
        <taxon>Pseudomonadota</taxon>
        <taxon>Alphaproteobacteria</taxon>
        <taxon>Rhodobacterales</taxon>
        <taxon>Paracoccaceae</taxon>
        <taxon>Falsigemmobacter</taxon>
    </lineage>
</organism>
<reference evidence="7 8" key="1">
    <citation type="submission" date="2018-11" db="EMBL/GenBank/DDBJ databases">
        <title>Gemmobacter sp. nov., YIM 102744-1 draft genome.</title>
        <authorList>
            <person name="Li G."/>
            <person name="Jiang Y."/>
        </authorList>
    </citation>
    <scope>NUCLEOTIDE SEQUENCE [LARGE SCALE GENOMIC DNA]</scope>
    <source>
        <strain evidence="7 8">YIM 102744-1</strain>
    </source>
</reference>
<dbReference type="FunFam" id="3.40.309.10:FF:000009">
    <property type="entry name" value="Aldehyde dehydrogenase A"/>
    <property type="match status" value="1"/>
</dbReference>
<dbReference type="SUPFAM" id="SSF53720">
    <property type="entry name" value="ALDH-like"/>
    <property type="match status" value="1"/>
</dbReference>
<keyword evidence="3" id="KW-0520">NAD</keyword>
<dbReference type="Gene3D" id="3.40.605.10">
    <property type="entry name" value="Aldehyde Dehydrogenase, Chain A, domain 1"/>
    <property type="match status" value="1"/>
</dbReference>
<evidence type="ECO:0000259" key="6">
    <source>
        <dbReference type="Pfam" id="PF00171"/>
    </source>
</evidence>
<dbReference type="InterPro" id="IPR029510">
    <property type="entry name" value="Ald_DH_CS_GLU"/>
</dbReference>
<feature type="domain" description="Aldehyde dehydrogenase" evidence="6">
    <location>
        <begin position="22"/>
        <end position="481"/>
    </location>
</feature>
<dbReference type="Pfam" id="PF00171">
    <property type="entry name" value="Aldedh"/>
    <property type="match status" value="1"/>
</dbReference>
<evidence type="ECO:0000256" key="2">
    <source>
        <dbReference type="ARBA" id="ARBA00023002"/>
    </source>
</evidence>
<dbReference type="Proteomes" id="UP000282125">
    <property type="component" value="Unassembled WGS sequence"/>
</dbReference>
<comment type="similarity">
    <text evidence="1 5">Belongs to the aldehyde dehydrogenase family.</text>
</comment>
<evidence type="ECO:0000256" key="5">
    <source>
        <dbReference type="RuleBase" id="RU003345"/>
    </source>
</evidence>
<dbReference type="InterPro" id="IPR016161">
    <property type="entry name" value="Ald_DH/histidinol_DH"/>
</dbReference>
<dbReference type="RefSeq" id="WP_124965506.1">
    <property type="nucleotide sequence ID" value="NZ_RRAZ01000019.1"/>
</dbReference>
<dbReference type="Gene3D" id="3.40.309.10">
    <property type="entry name" value="Aldehyde Dehydrogenase, Chain A, domain 2"/>
    <property type="match status" value="1"/>
</dbReference>
<dbReference type="PANTHER" id="PTHR42986:SF1">
    <property type="entry name" value="BENZALDEHYDE DEHYDROGENASE YFMT"/>
    <property type="match status" value="1"/>
</dbReference>
<protein>
    <submittedName>
        <fullName evidence="7">Aldehyde dehydrogenase family protein</fullName>
    </submittedName>
</protein>
<dbReference type="AlphaFoldDB" id="A0A3P3DHQ0"/>
<dbReference type="FunFam" id="3.40.605.10:FF:000007">
    <property type="entry name" value="NAD/NADP-dependent betaine aldehyde dehydrogenase"/>
    <property type="match status" value="1"/>
</dbReference>
<dbReference type="InterPro" id="IPR015590">
    <property type="entry name" value="Aldehyde_DH_dom"/>
</dbReference>
<dbReference type="PANTHER" id="PTHR42986">
    <property type="entry name" value="BENZALDEHYDE DEHYDROGENASE YFMT"/>
    <property type="match status" value="1"/>
</dbReference>
<evidence type="ECO:0000256" key="3">
    <source>
        <dbReference type="ARBA" id="ARBA00023027"/>
    </source>
</evidence>
<evidence type="ECO:0000313" key="8">
    <source>
        <dbReference type="Proteomes" id="UP000282125"/>
    </source>
</evidence>
<sequence>MSTTTPTTAYQGLDLQFIAGEWRPGSSDRTADNLNPFDGSVLGTTKLASRADVDAAYAAAKAAQVEWAARAPAEREAIIRRAVQIFDARAEEIRGWLGRESGSTVIKSHIEHGAARTITEYSAAFPGKISGKLLACEPGMESRYYREALGVIGIISPWNFPLHLSVRSVAPALACGNGVVLKPASDTPITGGTLVAKIFEEAGVPAGLLNVVIGSGAEIGDYFVEHEVPSFISFTGSTDVGKRVGQLATGGKFIKRVALELGGNAPLVVLDDADVDAAVGAATFGRFLHQGQICMSTNRVIVDAKIYDEFVEKLTARASKITYGDPLNPATNVGPAISKGQRNGVVARIEQAKADGSRLVVSGPLEGNVIAPHIFVDVDPASALAREETFGPVLPVIKARDEAHALELANDTEYGLSSAVYTRNIQRGVTFARQIVAGMTHINAITVGDHANAPFGGEKNSGLGRFNGEWIMEEFTRTHWITIHNEGPNFPF</sequence>
<proteinExistence type="inferred from homology"/>
<keyword evidence="8" id="KW-1185">Reference proteome</keyword>
<evidence type="ECO:0000313" key="7">
    <source>
        <dbReference type="EMBL" id="RRH73216.1"/>
    </source>
</evidence>
<evidence type="ECO:0000256" key="4">
    <source>
        <dbReference type="PROSITE-ProRule" id="PRU10007"/>
    </source>
</evidence>
<comment type="caution">
    <text evidence="7">The sequence shown here is derived from an EMBL/GenBank/DDBJ whole genome shotgun (WGS) entry which is preliminary data.</text>
</comment>
<accession>A0A3P3DHQ0</accession>
<dbReference type="EMBL" id="RRAZ01000019">
    <property type="protein sequence ID" value="RRH73216.1"/>
    <property type="molecule type" value="Genomic_DNA"/>
</dbReference>
<name>A0A3P3DHQ0_9RHOB</name>
<gene>
    <name evidence="7" type="ORF">EG244_13430</name>
</gene>
<dbReference type="PROSITE" id="PS00687">
    <property type="entry name" value="ALDEHYDE_DEHYDR_GLU"/>
    <property type="match status" value="1"/>
</dbReference>
<dbReference type="InterPro" id="IPR016163">
    <property type="entry name" value="Ald_DH_C"/>
</dbReference>
<dbReference type="InterPro" id="IPR016162">
    <property type="entry name" value="Ald_DH_N"/>
</dbReference>
<dbReference type="OrthoDB" id="9812625at2"/>
<feature type="active site" evidence="4">
    <location>
        <position position="260"/>
    </location>
</feature>
<keyword evidence="2 5" id="KW-0560">Oxidoreductase</keyword>